<proteinExistence type="predicted"/>
<sequence length="511" mass="57885">MLSTPDEGQLLIQQINQLAAATDEQLANSGMEQFLTAAKIDVQGPLLYPCSGSDVVHPILLFPKVNEFILIDEHPLFSTTAELNFADLSQLGKIPNLSQGMGFWGYGYDYTDILKTFNRLDVSFNSDRFQNRIGALFLIRLRTLCGMELLQISKLQKGVYQIRGLCGDELKTIYYVQHQLGHDSNAYQWLLAQNVQFQTLFIKAFSVSINEQVISRDIFQQIKALYPDNLSQLAVVAEADGVYGFNRTLPHLLNPDHAYFSEQTNFAYGYSNKLVITNGLGLYWDYPEHLLTVQQLQNEYIAEQQDAQLIEKQRAEAALQHFLQLDKYKKFDWLILEDLLGPGENTLKVKLLDSKTLSSQLTDKAITELLAVAKEKHLYELQLTLGPANTSLKYQELVTRFIKRLDAPEGEGVRSLFIKASFDEVNFKSSFAIAAAEALKVHGKNLVEISVQVNDQAALAFIDTFQFLHHTGKLTHSIIEPIVGWREETHQAVTAFSLQNFHQDLLWPVSF</sequence>
<evidence type="ECO:0008006" key="3">
    <source>
        <dbReference type="Google" id="ProtNLM"/>
    </source>
</evidence>
<dbReference type="Proteomes" id="UP001615550">
    <property type="component" value="Unassembled WGS sequence"/>
</dbReference>
<organism evidence="1 2">
    <name type="scientific">Legionella lytica</name>
    <dbReference type="NCBI Taxonomy" id="96232"/>
    <lineage>
        <taxon>Bacteria</taxon>
        <taxon>Pseudomonadati</taxon>
        <taxon>Pseudomonadota</taxon>
        <taxon>Gammaproteobacteria</taxon>
        <taxon>Legionellales</taxon>
        <taxon>Legionellaceae</taxon>
        <taxon>Legionella</taxon>
    </lineage>
</organism>
<gene>
    <name evidence="1" type="ORF">ACD661_06425</name>
</gene>
<name>A0ABW8D8A5_9GAMM</name>
<evidence type="ECO:0000313" key="2">
    <source>
        <dbReference type="Proteomes" id="UP001615550"/>
    </source>
</evidence>
<accession>A0ABW8D8A5</accession>
<dbReference type="RefSeq" id="WP_400187003.1">
    <property type="nucleotide sequence ID" value="NZ_JBGORX010000001.1"/>
</dbReference>
<evidence type="ECO:0000313" key="1">
    <source>
        <dbReference type="EMBL" id="MFJ1268186.1"/>
    </source>
</evidence>
<comment type="caution">
    <text evidence="1">The sequence shown here is derived from an EMBL/GenBank/DDBJ whole genome shotgun (WGS) entry which is preliminary data.</text>
</comment>
<keyword evidence="2" id="KW-1185">Reference proteome</keyword>
<dbReference type="EMBL" id="JBGORX010000001">
    <property type="protein sequence ID" value="MFJ1268186.1"/>
    <property type="molecule type" value="Genomic_DNA"/>
</dbReference>
<reference evidence="1 2" key="1">
    <citation type="submission" date="2024-08" db="EMBL/GenBank/DDBJ databases">
        <title>Draft Genome Sequence of Legionella lytica strain DSB2004, Isolated From a Fire Sprinkler System.</title>
        <authorList>
            <person name="Everhart A.D."/>
            <person name="Kidane D.T."/>
            <person name="Farone A.L."/>
            <person name="Farone M.B."/>
        </authorList>
    </citation>
    <scope>NUCLEOTIDE SEQUENCE [LARGE SCALE GENOMIC DNA]</scope>
    <source>
        <strain evidence="1 2">DSB2004</strain>
    </source>
</reference>
<protein>
    <recommendedName>
        <fullName evidence="3">Substrate of the Dot/Icm secretion system</fullName>
    </recommendedName>
</protein>